<gene>
    <name evidence="3" type="ORF">V5O48_014579</name>
</gene>
<keyword evidence="1" id="KW-0175">Coiled coil</keyword>
<comment type="caution">
    <text evidence="3">The sequence shown here is derived from an EMBL/GenBank/DDBJ whole genome shotgun (WGS) entry which is preliminary data.</text>
</comment>
<dbReference type="Proteomes" id="UP001465976">
    <property type="component" value="Unassembled WGS sequence"/>
</dbReference>
<feature type="region of interest" description="Disordered" evidence="2">
    <location>
        <begin position="1"/>
        <end position="45"/>
    </location>
</feature>
<sequence length="201" mass="23075">MQSTSPLNEPLAVDQHQTQDISPISSREATPPPQLSTRTPASWGVNVDVQTEHRERRLAWTNQPNNLSGWGDTGRLRYVWRADDRILWFYVREDWVGLPLSWLGVAGRDTSFDNLDNVRWAEMQLYRCSPQAADSNVGPPTFTGPQVLQRSEMVRNQLRQLRDQEHQIESNLSEVRSQIRDLDAALENLKDLDVLAHGLRH</sequence>
<evidence type="ECO:0000256" key="2">
    <source>
        <dbReference type="SAM" id="MobiDB-lite"/>
    </source>
</evidence>
<evidence type="ECO:0000313" key="4">
    <source>
        <dbReference type="Proteomes" id="UP001465976"/>
    </source>
</evidence>
<evidence type="ECO:0000313" key="3">
    <source>
        <dbReference type="EMBL" id="KAL0567418.1"/>
    </source>
</evidence>
<organism evidence="3 4">
    <name type="scientific">Marasmius crinis-equi</name>
    <dbReference type="NCBI Taxonomy" id="585013"/>
    <lineage>
        <taxon>Eukaryota</taxon>
        <taxon>Fungi</taxon>
        <taxon>Dikarya</taxon>
        <taxon>Basidiomycota</taxon>
        <taxon>Agaricomycotina</taxon>
        <taxon>Agaricomycetes</taxon>
        <taxon>Agaricomycetidae</taxon>
        <taxon>Agaricales</taxon>
        <taxon>Marasmiineae</taxon>
        <taxon>Marasmiaceae</taxon>
        <taxon>Marasmius</taxon>
    </lineage>
</organism>
<keyword evidence="4" id="KW-1185">Reference proteome</keyword>
<feature type="coiled-coil region" evidence="1">
    <location>
        <begin position="151"/>
        <end position="192"/>
    </location>
</feature>
<accession>A0ABR3EWW8</accession>
<proteinExistence type="predicted"/>
<dbReference type="EMBL" id="JBAHYK010001592">
    <property type="protein sequence ID" value="KAL0567418.1"/>
    <property type="molecule type" value="Genomic_DNA"/>
</dbReference>
<evidence type="ECO:0000256" key="1">
    <source>
        <dbReference type="SAM" id="Coils"/>
    </source>
</evidence>
<name>A0ABR3EWW8_9AGAR</name>
<reference evidence="3 4" key="1">
    <citation type="submission" date="2024-02" db="EMBL/GenBank/DDBJ databases">
        <title>A draft genome for the cacao thread blight pathogen Marasmius crinis-equi.</title>
        <authorList>
            <person name="Cohen S.P."/>
            <person name="Baruah I.K."/>
            <person name="Amoako-Attah I."/>
            <person name="Bukari Y."/>
            <person name="Meinhardt L.W."/>
            <person name="Bailey B.A."/>
        </authorList>
    </citation>
    <scope>NUCLEOTIDE SEQUENCE [LARGE SCALE GENOMIC DNA]</scope>
    <source>
        <strain evidence="3 4">GH-76</strain>
    </source>
</reference>
<protein>
    <submittedName>
        <fullName evidence="3">Uncharacterized protein</fullName>
    </submittedName>
</protein>
<feature type="compositionally biased region" description="Polar residues" evidence="2">
    <location>
        <begin position="15"/>
        <end position="28"/>
    </location>
</feature>